<dbReference type="AlphaFoldDB" id="A0A7M7MZ83"/>
<dbReference type="EnsemblMetazoa" id="XM_030973050">
    <property type="protein sequence ID" value="XP_030828910"/>
    <property type="gene ID" value="LOC105440449"/>
</dbReference>
<dbReference type="Proteomes" id="UP000007110">
    <property type="component" value="Unassembled WGS sequence"/>
</dbReference>
<protein>
    <submittedName>
        <fullName evidence="1">Uncharacterized protein</fullName>
    </submittedName>
</protein>
<dbReference type="OrthoDB" id="10089969at2759"/>
<evidence type="ECO:0000313" key="2">
    <source>
        <dbReference type="Proteomes" id="UP000007110"/>
    </source>
</evidence>
<dbReference type="EnsemblMetazoa" id="XM_030973049">
    <property type="protein sequence ID" value="XP_030828909"/>
    <property type="gene ID" value="LOC105440449"/>
</dbReference>
<dbReference type="RefSeq" id="XP_030828910.1">
    <property type="nucleotide sequence ID" value="XM_030973050.1"/>
</dbReference>
<keyword evidence="2" id="KW-1185">Reference proteome</keyword>
<dbReference type="GeneID" id="105440449"/>
<proteinExistence type="predicted"/>
<sequence>MTSIGLFYYFLPHQFWLSSAILESRKKNYSSNRYCGGWFSMESKLYPSSCSLYLMIVVIVFSIGPHCVIADFQCIREQCFSGAPTFENALRLKMDTVESALRQCFPSFSFTHGVSDAQIVDAIGHLRKCNRHAATNLSRMVQSYHTDLVSGWQSCCNTQSLGKRRRRRSQIVDGDGEMILQDSRARRRASLMQRLADLVASRSRRLLED</sequence>
<accession>A0A7M7MZ83</accession>
<evidence type="ECO:0000313" key="1">
    <source>
        <dbReference type="EnsemblMetazoa" id="XP_030828909"/>
    </source>
</evidence>
<reference evidence="1" key="2">
    <citation type="submission" date="2021-01" db="UniProtKB">
        <authorList>
            <consortium name="EnsemblMetazoa"/>
        </authorList>
    </citation>
    <scope>IDENTIFICATION</scope>
</reference>
<name>A0A7M7MZ83_STRPU</name>
<dbReference type="RefSeq" id="XP_030828909.1">
    <property type="nucleotide sequence ID" value="XM_030973049.1"/>
</dbReference>
<organism evidence="1 2">
    <name type="scientific">Strongylocentrotus purpuratus</name>
    <name type="common">Purple sea urchin</name>
    <dbReference type="NCBI Taxonomy" id="7668"/>
    <lineage>
        <taxon>Eukaryota</taxon>
        <taxon>Metazoa</taxon>
        <taxon>Echinodermata</taxon>
        <taxon>Eleutherozoa</taxon>
        <taxon>Echinozoa</taxon>
        <taxon>Echinoidea</taxon>
        <taxon>Euechinoidea</taxon>
        <taxon>Echinacea</taxon>
        <taxon>Camarodonta</taxon>
        <taxon>Echinidea</taxon>
        <taxon>Strongylocentrotidae</taxon>
        <taxon>Strongylocentrotus</taxon>
    </lineage>
</organism>
<dbReference type="KEGG" id="spu:105440449"/>
<dbReference type="InParanoid" id="A0A7M7MZ83"/>
<reference evidence="2" key="1">
    <citation type="submission" date="2015-02" db="EMBL/GenBank/DDBJ databases">
        <title>Genome sequencing for Strongylocentrotus purpuratus.</title>
        <authorList>
            <person name="Murali S."/>
            <person name="Liu Y."/>
            <person name="Vee V."/>
            <person name="English A."/>
            <person name="Wang M."/>
            <person name="Skinner E."/>
            <person name="Han Y."/>
            <person name="Muzny D.M."/>
            <person name="Worley K.C."/>
            <person name="Gibbs R.A."/>
        </authorList>
    </citation>
    <scope>NUCLEOTIDE SEQUENCE</scope>
</reference>